<accession>A0A9P9A8W1</accession>
<evidence type="ECO:0000259" key="1">
    <source>
        <dbReference type="Pfam" id="PF20150"/>
    </source>
</evidence>
<dbReference type="PANTHER" id="PTHR35910:SF6">
    <property type="entry name" value="2EXR DOMAIN-CONTAINING PROTEIN"/>
    <property type="match status" value="1"/>
</dbReference>
<comment type="caution">
    <text evidence="2">The sequence shown here is derived from an EMBL/GenBank/DDBJ whole genome shotgun (WGS) entry which is preliminary data.</text>
</comment>
<dbReference type="InterPro" id="IPR045518">
    <property type="entry name" value="2EXR"/>
</dbReference>
<evidence type="ECO:0000313" key="2">
    <source>
        <dbReference type="EMBL" id="KAH6682316.1"/>
    </source>
</evidence>
<organism evidence="2 3">
    <name type="scientific">Plectosphaerella plurivora</name>
    <dbReference type="NCBI Taxonomy" id="936078"/>
    <lineage>
        <taxon>Eukaryota</taxon>
        <taxon>Fungi</taxon>
        <taxon>Dikarya</taxon>
        <taxon>Ascomycota</taxon>
        <taxon>Pezizomycotina</taxon>
        <taxon>Sordariomycetes</taxon>
        <taxon>Hypocreomycetidae</taxon>
        <taxon>Glomerellales</taxon>
        <taxon>Plectosphaerellaceae</taxon>
        <taxon>Plectosphaerella</taxon>
    </lineage>
</organism>
<evidence type="ECO:0000313" key="3">
    <source>
        <dbReference type="Proteomes" id="UP000770015"/>
    </source>
</evidence>
<dbReference type="PANTHER" id="PTHR35910">
    <property type="entry name" value="2EXR DOMAIN-CONTAINING PROTEIN"/>
    <property type="match status" value="1"/>
</dbReference>
<feature type="domain" description="2EXR" evidence="1">
    <location>
        <begin position="6"/>
        <end position="149"/>
    </location>
</feature>
<dbReference type="Pfam" id="PF20150">
    <property type="entry name" value="2EXR"/>
    <property type="match status" value="1"/>
</dbReference>
<dbReference type="AlphaFoldDB" id="A0A9P9A8W1"/>
<reference evidence="2" key="1">
    <citation type="journal article" date="2021" name="Nat. Commun.">
        <title>Genetic determinants of endophytism in the Arabidopsis root mycobiome.</title>
        <authorList>
            <person name="Mesny F."/>
            <person name="Miyauchi S."/>
            <person name="Thiergart T."/>
            <person name="Pickel B."/>
            <person name="Atanasova L."/>
            <person name="Karlsson M."/>
            <person name="Huettel B."/>
            <person name="Barry K.W."/>
            <person name="Haridas S."/>
            <person name="Chen C."/>
            <person name="Bauer D."/>
            <person name="Andreopoulos W."/>
            <person name="Pangilinan J."/>
            <person name="LaButti K."/>
            <person name="Riley R."/>
            <person name="Lipzen A."/>
            <person name="Clum A."/>
            <person name="Drula E."/>
            <person name="Henrissat B."/>
            <person name="Kohler A."/>
            <person name="Grigoriev I.V."/>
            <person name="Martin F.M."/>
            <person name="Hacquard S."/>
        </authorList>
    </citation>
    <scope>NUCLEOTIDE SEQUENCE</scope>
    <source>
        <strain evidence="2">MPI-SDFR-AT-0117</strain>
    </source>
</reference>
<dbReference type="EMBL" id="JAGSXJ010000018">
    <property type="protein sequence ID" value="KAH6682316.1"/>
    <property type="molecule type" value="Genomic_DNA"/>
</dbReference>
<keyword evidence="3" id="KW-1185">Reference proteome</keyword>
<dbReference type="OrthoDB" id="3596450at2759"/>
<protein>
    <recommendedName>
        <fullName evidence="1">2EXR domain-containing protein</fullName>
    </recommendedName>
</protein>
<dbReference type="Proteomes" id="UP000770015">
    <property type="component" value="Unassembled WGS sequence"/>
</dbReference>
<proteinExistence type="predicted"/>
<sequence>MSSDQFHSFLKLPGELRWQIWKDAICSNPMPRIHYCSLRKDSRELNQSLLQSTIVCPAEVIPYTYDRPSWHQHAIIEANKPVHQVNDEWVEATRYRSYWDFGLRTACRESRRAVLLSYRPFVADGWVPRLAKIGEEVVQMLMDPDADIICLELSPEELKETVKLDWSTLIFRPNLSTSALSTDQHCL</sequence>
<name>A0A9P9A8W1_9PEZI</name>
<gene>
    <name evidence="2" type="ORF">F5X68DRAFT_234030</name>
</gene>